<feature type="signal peptide" evidence="1">
    <location>
        <begin position="1"/>
        <end position="21"/>
    </location>
</feature>
<evidence type="ECO:0000313" key="4">
    <source>
        <dbReference type="Proteomes" id="UP000419144"/>
    </source>
</evidence>
<feature type="chain" id="PRO_5024807672" description="C5orf34-like C-terminal domain-containing protein" evidence="1">
    <location>
        <begin position="22"/>
        <end position="1206"/>
    </location>
</feature>
<organism evidence="3 4">
    <name type="scientific">Leishmania tarentolae</name>
    <name type="common">Sauroleishmania tarentolae</name>
    <dbReference type="NCBI Taxonomy" id="5689"/>
    <lineage>
        <taxon>Eukaryota</taxon>
        <taxon>Discoba</taxon>
        <taxon>Euglenozoa</taxon>
        <taxon>Kinetoplastea</taxon>
        <taxon>Metakinetoplastina</taxon>
        <taxon>Trypanosomatida</taxon>
        <taxon>Trypanosomatidae</taxon>
        <taxon>Leishmaniinae</taxon>
        <taxon>Leishmania</taxon>
        <taxon>lizard Leishmania</taxon>
    </lineage>
</organism>
<evidence type="ECO:0000256" key="1">
    <source>
        <dbReference type="SAM" id="SignalP"/>
    </source>
</evidence>
<proteinExistence type="predicted"/>
<dbReference type="VEuPathDB" id="TriTrypDB:LtaPh_3329900"/>
<dbReference type="Proteomes" id="UP000419144">
    <property type="component" value="Unassembled WGS sequence"/>
</dbReference>
<sequence length="1206" mass="129948">MALPLVFWLLFSSSYWTRLLPQDRRTRIASLRGREGQGKPVEVPKTPTNRCVWCTHRHRYQPPCTSYSNRLLVCLPSTTLMPSPLADAVIRAAAWDDGGAEFIFADGTIMSFVDNMNTFVALRGNPSTRDAQQAATQASRKSLKEEKQRVLSRTSAALAGEYVDSISNTEDDDDDSRELCFTAWTLSKDVGKVRAALHIFNSLSEKPRLLAPLLPSESPASLVSSSLLTASTSAMARASLVERCCGVWQEPGPPIDTLLLERHTDLFQRHVVFGTVLQCMPVVDAPLQKQEVDPTSADVCLPLSQSSVLDVMATPPTTVDTAAAMGVTTHPREHAGHSDVSNVAPSKEVPVGTVLELWCALRRVCMTVAVHRETFTVRWPAPVTRSDGSRLPPSFHARDTAALHRSPASPGWSSNISPSSSASVPLLFTYMEQTFPVRDPPDTWRTMLELALELDAELSEAERESSTAPFVSVSPSHVTACATSTKHGNSASVSSTWHGVLPAPHRWSGALNQNRNTNPCRFSPLTAPQATHLAAPRTVRAMDAMRALHAPGTRLCWLYEANRCSTVRDTPSGVYWCLRGSAVNKSVIENVGDTVVETSTPVAAPFRATEVVAWVAEDGSVVRTTLEGKGYTIRHHRLHLSSPYARPSAPAVYRLQAHDTAAAMTTVDKRLPSKVTPLRCQIYMPLQPASTQVQKSGEELPSCRAFSPSATLHLRGDPNSGYSPNDNKAKKNAATVDAAAATVSQGALAVVIIDPQSLHCLPASRTADVERCRTAAIVTPACVCSALASLTATLVSSEPPITENIDVHFNAAARALSLASLDSGVNYRRTTLLEAGRAVRHLSFGRYIASVVDVAIQLSQVNCAAHRASDAARPSVEQSGPGAFPYVRPFAGTTNRLSAAAATSRQASAASVVYLTSRLDGIGTFTALTNGTIRVHFDDRTLLTLIPGVNEVDEEQLLATCVLRNATRCTMRAAQCHPGHAMHRYLAYALPFRRYVYWRAVHPLEPAVMDNEYLGALTSDMHATVPQEQPQQRQVESARATVVDRVDHTIAYGNASASLASISAMEAEASLMEPALLDQSECLLPSFLSGSLATSFGSAVDDDERLATVLRNTVGVSEVNSEAQYHPLPNGPTCPPRACLSASHAVLSCDASIDSGPALGLVDTQRTVQSHYDAEIAEAAAHGARLQDLLDHNAALSKATRSLLRD</sequence>
<evidence type="ECO:0000313" key="3">
    <source>
        <dbReference type="EMBL" id="GET92034.1"/>
    </source>
</evidence>
<reference evidence="3" key="1">
    <citation type="submission" date="2019-11" db="EMBL/GenBank/DDBJ databases">
        <title>Leishmania tarentolae CDS.</title>
        <authorList>
            <person name="Goto Y."/>
            <person name="Yamagishi J."/>
        </authorList>
    </citation>
    <scope>NUCLEOTIDE SEQUENCE [LARGE SCALE GENOMIC DNA]</scope>
    <source>
        <strain evidence="3">Parrot Tar II</strain>
    </source>
</reference>
<comment type="caution">
    <text evidence="3">The sequence shown here is derived from an EMBL/GenBank/DDBJ whole genome shotgun (WGS) entry which is preliminary data.</text>
</comment>
<dbReference type="OrthoDB" id="273397at2759"/>
<keyword evidence="1" id="KW-0732">Signal</keyword>
<dbReference type="AlphaFoldDB" id="A0A640KSN6"/>
<protein>
    <recommendedName>
        <fullName evidence="2">C5orf34-like C-terminal domain-containing protein</fullName>
    </recommendedName>
</protein>
<name>A0A640KSN6_LEITA</name>
<gene>
    <name evidence="3" type="ORF">LtaPh_3329900</name>
</gene>
<dbReference type="EMBL" id="BLBS01000052">
    <property type="protein sequence ID" value="GET92034.1"/>
    <property type="molecule type" value="Genomic_DNA"/>
</dbReference>
<keyword evidence="4" id="KW-1185">Reference proteome</keyword>
<feature type="domain" description="C5orf34-like C-terminal" evidence="2">
    <location>
        <begin position="911"/>
        <end position="994"/>
    </location>
</feature>
<evidence type="ECO:0000259" key="2">
    <source>
        <dbReference type="Pfam" id="PF15016"/>
    </source>
</evidence>
<accession>A0A640KSN6</accession>
<dbReference type="Pfam" id="PF15016">
    <property type="entry name" value="C5orf34_C"/>
    <property type="match status" value="1"/>
</dbReference>
<dbReference type="InterPro" id="IPR027865">
    <property type="entry name" value="C5orf34-like_C"/>
</dbReference>